<evidence type="ECO:0000256" key="9">
    <source>
        <dbReference type="ARBA" id="ARBA00023004"/>
    </source>
</evidence>
<sequence>MTAVDYLTYGSADFSFTPYGPYWKFMKKICMTQLLGGKTLDQFLPLRREEIKKFLHLMLKKADQKEEDYIWFCKNLDLQGFGKRLKKVRDKFDSMMDRIIKEHEEVRSKKESEDDTVKDLLDMLLDISEDESSEFKLTRENIKAFILDIFTAGSDTSALTIEWALSELVKNPNIMQKAREEIDTLVGQTRLVEESDIGNLPYLQAIVKETLRLHPTGPMAVRESTERCTINGYDIPEKTQLFVNLWAIGRDPKHWESPLEFKPERGCPGTSLAMLVVQATLAAMIQCFDWKVDGVVDMEEGSGLTLPRAHPLVCVPIARLNPLPS</sequence>
<dbReference type="OMA" id="TERCTIN"/>
<evidence type="ECO:0000313" key="13">
    <source>
        <dbReference type="Proteomes" id="UP000596661"/>
    </source>
</evidence>
<keyword evidence="7" id="KW-1133">Transmembrane helix</keyword>
<dbReference type="InterPro" id="IPR002401">
    <property type="entry name" value="Cyt_P450_E_grp-I"/>
</dbReference>
<dbReference type="Proteomes" id="UP000596661">
    <property type="component" value="Chromosome 3"/>
</dbReference>
<evidence type="ECO:0000256" key="5">
    <source>
        <dbReference type="ARBA" id="ARBA00022692"/>
    </source>
</evidence>
<proteinExistence type="inferred from homology"/>
<evidence type="ECO:0000256" key="6">
    <source>
        <dbReference type="ARBA" id="ARBA00022723"/>
    </source>
</evidence>
<dbReference type="GO" id="GO:0016020">
    <property type="term" value="C:membrane"/>
    <property type="evidence" value="ECO:0007669"/>
    <property type="project" value="UniProtKB-SubCell"/>
</dbReference>
<dbReference type="Gene3D" id="1.10.630.10">
    <property type="entry name" value="Cytochrome P450"/>
    <property type="match status" value="2"/>
</dbReference>
<dbReference type="InterPro" id="IPR036396">
    <property type="entry name" value="Cyt_P450_sf"/>
</dbReference>
<dbReference type="Pfam" id="PF00067">
    <property type="entry name" value="p450"/>
    <property type="match status" value="1"/>
</dbReference>
<evidence type="ECO:0000256" key="3">
    <source>
        <dbReference type="ARBA" id="ARBA00010617"/>
    </source>
</evidence>
<dbReference type="PANTHER" id="PTHR47944">
    <property type="entry name" value="CYTOCHROME P450 98A9"/>
    <property type="match status" value="1"/>
</dbReference>
<dbReference type="GO" id="GO:0016705">
    <property type="term" value="F:oxidoreductase activity, acting on paired donors, with incorporation or reduction of molecular oxygen"/>
    <property type="evidence" value="ECO:0007669"/>
    <property type="project" value="InterPro"/>
</dbReference>
<dbReference type="PRINTS" id="PR00463">
    <property type="entry name" value="EP450I"/>
</dbReference>
<keyword evidence="10" id="KW-0503">Monooxygenase</keyword>
<evidence type="ECO:0000256" key="10">
    <source>
        <dbReference type="ARBA" id="ARBA00023033"/>
    </source>
</evidence>
<keyword evidence="5" id="KW-0812">Transmembrane</keyword>
<evidence type="ECO:0000256" key="7">
    <source>
        <dbReference type="ARBA" id="ARBA00022989"/>
    </source>
</evidence>
<comment type="similarity">
    <text evidence="3">Belongs to the cytochrome P450 family.</text>
</comment>
<reference evidence="12" key="2">
    <citation type="submission" date="2021-03" db="UniProtKB">
        <authorList>
            <consortium name="EnsemblPlants"/>
        </authorList>
    </citation>
    <scope>IDENTIFICATION</scope>
</reference>
<comment type="subcellular location">
    <subcellularLocation>
        <location evidence="2">Membrane</location>
        <topology evidence="2">Single-pass membrane protein</topology>
    </subcellularLocation>
</comment>
<dbReference type="AlphaFoldDB" id="A0A803P5Y1"/>
<name>A0A803P5Y1_CANSA</name>
<dbReference type="Gramene" id="evm.model.03.1600">
    <property type="protein sequence ID" value="cds.evm.model.03.1600"/>
    <property type="gene ID" value="evm.TU.03.1600"/>
</dbReference>
<dbReference type="GO" id="GO:0005506">
    <property type="term" value="F:iron ion binding"/>
    <property type="evidence" value="ECO:0007669"/>
    <property type="project" value="InterPro"/>
</dbReference>
<protein>
    <recommendedName>
        <fullName evidence="14">Cytochrome P450</fullName>
    </recommendedName>
</protein>
<evidence type="ECO:0000313" key="12">
    <source>
        <dbReference type="EnsemblPlants" id="cds.evm.model.03.1600"/>
    </source>
</evidence>
<evidence type="ECO:0000256" key="4">
    <source>
        <dbReference type="ARBA" id="ARBA00022617"/>
    </source>
</evidence>
<dbReference type="EnsemblPlants" id="evm.model.03.1600">
    <property type="protein sequence ID" value="cds.evm.model.03.1600"/>
    <property type="gene ID" value="evm.TU.03.1600"/>
</dbReference>
<keyword evidence="6" id="KW-0479">Metal-binding</keyword>
<dbReference type="PRINTS" id="PR00385">
    <property type="entry name" value="P450"/>
</dbReference>
<dbReference type="InterPro" id="IPR001128">
    <property type="entry name" value="Cyt_P450"/>
</dbReference>
<dbReference type="GO" id="GO:0020037">
    <property type="term" value="F:heme binding"/>
    <property type="evidence" value="ECO:0007669"/>
    <property type="project" value="InterPro"/>
</dbReference>
<evidence type="ECO:0000256" key="11">
    <source>
        <dbReference type="ARBA" id="ARBA00023136"/>
    </source>
</evidence>
<dbReference type="GO" id="GO:0004497">
    <property type="term" value="F:monooxygenase activity"/>
    <property type="evidence" value="ECO:0007669"/>
    <property type="project" value="UniProtKB-KW"/>
</dbReference>
<dbReference type="PANTHER" id="PTHR47944:SF17">
    <property type="entry name" value="3,9-DIHYDROXYPTEROCARPAN 6A-MONOOXYGENASE"/>
    <property type="match status" value="1"/>
</dbReference>
<accession>A0A803P5Y1</accession>
<evidence type="ECO:0008006" key="14">
    <source>
        <dbReference type="Google" id="ProtNLM"/>
    </source>
</evidence>
<keyword evidence="4" id="KW-0349">Heme</keyword>
<keyword evidence="8" id="KW-0560">Oxidoreductase</keyword>
<comment type="cofactor">
    <cofactor evidence="1">
        <name>heme</name>
        <dbReference type="ChEBI" id="CHEBI:30413"/>
    </cofactor>
</comment>
<evidence type="ECO:0000256" key="2">
    <source>
        <dbReference type="ARBA" id="ARBA00004167"/>
    </source>
</evidence>
<organism evidence="12 13">
    <name type="scientific">Cannabis sativa</name>
    <name type="common">Hemp</name>
    <name type="synonym">Marijuana</name>
    <dbReference type="NCBI Taxonomy" id="3483"/>
    <lineage>
        <taxon>Eukaryota</taxon>
        <taxon>Viridiplantae</taxon>
        <taxon>Streptophyta</taxon>
        <taxon>Embryophyta</taxon>
        <taxon>Tracheophyta</taxon>
        <taxon>Spermatophyta</taxon>
        <taxon>Magnoliopsida</taxon>
        <taxon>eudicotyledons</taxon>
        <taxon>Gunneridae</taxon>
        <taxon>Pentapetalae</taxon>
        <taxon>rosids</taxon>
        <taxon>fabids</taxon>
        <taxon>Rosales</taxon>
        <taxon>Cannabaceae</taxon>
        <taxon>Cannabis</taxon>
    </lineage>
</organism>
<keyword evidence="9" id="KW-0408">Iron</keyword>
<keyword evidence="11" id="KW-0472">Membrane</keyword>
<reference evidence="12" key="1">
    <citation type="submission" date="2018-11" db="EMBL/GenBank/DDBJ databases">
        <authorList>
            <person name="Grassa J C."/>
        </authorList>
    </citation>
    <scope>NUCLEOTIDE SEQUENCE [LARGE SCALE GENOMIC DNA]</scope>
</reference>
<evidence type="ECO:0000256" key="8">
    <source>
        <dbReference type="ARBA" id="ARBA00023002"/>
    </source>
</evidence>
<dbReference type="EMBL" id="UZAU01000322">
    <property type="status" value="NOT_ANNOTATED_CDS"/>
    <property type="molecule type" value="Genomic_DNA"/>
</dbReference>
<dbReference type="SUPFAM" id="SSF48264">
    <property type="entry name" value="Cytochrome P450"/>
    <property type="match status" value="1"/>
</dbReference>
<evidence type="ECO:0000256" key="1">
    <source>
        <dbReference type="ARBA" id="ARBA00001971"/>
    </source>
</evidence>
<keyword evidence="13" id="KW-1185">Reference proteome</keyword>